<protein>
    <submittedName>
        <fullName evidence="1">Uncharacterized protein</fullName>
    </submittedName>
</protein>
<comment type="caution">
    <text evidence="1">The sequence shown here is derived from an EMBL/GenBank/DDBJ whole genome shotgun (WGS) entry which is preliminary data.</text>
</comment>
<accession>A0A3A1U3K0</accession>
<dbReference type="Pfam" id="PF19736">
    <property type="entry name" value="DUF6226"/>
    <property type="match status" value="1"/>
</dbReference>
<dbReference type="InterPro" id="IPR045773">
    <property type="entry name" value="DUF6226"/>
</dbReference>
<dbReference type="AlphaFoldDB" id="A0A3A1U3K0"/>
<reference evidence="2" key="1">
    <citation type="submission" date="2018-09" db="EMBL/GenBank/DDBJ databases">
        <authorList>
            <person name="Kim I."/>
        </authorList>
    </citation>
    <scope>NUCLEOTIDE SEQUENCE [LARGE SCALE GENOMIC DNA]</scope>
    <source>
        <strain evidence="2">DD4a</strain>
    </source>
</reference>
<gene>
    <name evidence="1" type="ORF">D1781_08405</name>
</gene>
<evidence type="ECO:0000313" key="2">
    <source>
        <dbReference type="Proteomes" id="UP000265742"/>
    </source>
</evidence>
<name>A0A3A1U3K0_9MICO</name>
<evidence type="ECO:0000313" key="1">
    <source>
        <dbReference type="EMBL" id="RIX27584.1"/>
    </source>
</evidence>
<sequence length="371" mass="38489">MPLPPTSVRRGAVRFTAADPVGAPPEPVRHAAGYGPFVDLVERDGGLPADLAGDLGALAAFVRAHATELADPDLAAAGAVFLGNALVAAYPRAAWQSASQREVGTRAVSMPVDAAFAALRDEPGFGPRMAAELPARWAEEDARWDAVDAAMTATSDAGEGVRLDEAPELDRPPVAVGPFPDEHGDPIPYGDRWPDGPSDDAYSRVTHPERFAPLLDVAAALVAHLERHYEVTVERSDDAVTLRPSAGAPLRLTRTDFPSVHVRAGLLLAETLPQCGCDACDETAASLIDALEQTVLGVAAGGLAEHVPTRPGTGAFHLALPDGGGRGSGGSDLPDPADRLVDPEAVLALDGAPWPAWPRRAADQAAISSTA</sequence>
<proteinExistence type="predicted"/>
<organism evidence="1 2">
    <name type="scientific">Amnibacterium setariae</name>
    <dbReference type="NCBI Taxonomy" id="2306585"/>
    <lineage>
        <taxon>Bacteria</taxon>
        <taxon>Bacillati</taxon>
        <taxon>Actinomycetota</taxon>
        <taxon>Actinomycetes</taxon>
        <taxon>Micrococcales</taxon>
        <taxon>Microbacteriaceae</taxon>
        <taxon>Amnibacterium</taxon>
    </lineage>
</organism>
<keyword evidence="2" id="KW-1185">Reference proteome</keyword>
<dbReference type="EMBL" id="QXTG01000002">
    <property type="protein sequence ID" value="RIX27584.1"/>
    <property type="molecule type" value="Genomic_DNA"/>
</dbReference>
<dbReference type="Proteomes" id="UP000265742">
    <property type="component" value="Unassembled WGS sequence"/>
</dbReference>